<gene>
    <name evidence="23" type="ORF">QTO34_012832</name>
</gene>
<evidence type="ECO:0000256" key="15">
    <source>
        <dbReference type="ARBA" id="ARBA00058411"/>
    </source>
</evidence>
<evidence type="ECO:0000256" key="8">
    <source>
        <dbReference type="ARBA" id="ARBA00023027"/>
    </source>
</evidence>
<evidence type="ECO:0000256" key="16">
    <source>
        <dbReference type="ARBA" id="ARBA00063819"/>
    </source>
</evidence>
<evidence type="ECO:0000256" key="5">
    <source>
        <dbReference type="ARBA" id="ARBA00022737"/>
    </source>
</evidence>
<dbReference type="InterPro" id="IPR015621">
    <property type="entry name" value="IL-1_rcpt_fam"/>
</dbReference>
<comment type="function">
    <text evidence="15">Within the IL18 receptor complex, responsible for the binding of the pro-inflammatory cytokine IL18, but not IL1A nor IL1B. Involved in IL18-mediated IFNG synthesis from T-helper 1 (Th1) cells. Contributes to IL18-induced cytokine production, either independently of SLC12A3, or as a complex with SLC12A3.</text>
</comment>
<keyword evidence="12" id="KW-0325">Glycoprotein</keyword>
<dbReference type="InterPro" id="IPR000157">
    <property type="entry name" value="TIR_dom"/>
</dbReference>
<dbReference type="PANTHER" id="PTHR11890">
    <property type="entry name" value="INTERLEUKIN-1 RECEPTOR FAMILY MEMBER"/>
    <property type="match status" value="1"/>
</dbReference>
<proteinExistence type="inferred from homology"/>
<protein>
    <recommendedName>
        <fullName evidence="17">Interleukin-18 receptor 1</fullName>
    </recommendedName>
    <alternativeName>
        <fullName evidence="18">CD218 antigen-like family member A</fullName>
    </alternativeName>
    <alternativeName>
        <fullName evidence="19">IL1 receptor-related protein</fullName>
    </alternativeName>
    <alternativeName>
        <fullName evidence="20">Interleukin-18 receptor alpha</fullName>
    </alternativeName>
</protein>
<evidence type="ECO:0000256" key="10">
    <source>
        <dbReference type="ARBA" id="ARBA00023157"/>
    </source>
</evidence>
<keyword evidence="5" id="KW-0677">Repeat</keyword>
<evidence type="ECO:0000256" key="6">
    <source>
        <dbReference type="ARBA" id="ARBA00022801"/>
    </source>
</evidence>
<keyword evidence="13" id="KW-0395">Inflammatory response</keyword>
<dbReference type="FunFam" id="3.40.50.10140:FF:000002">
    <property type="entry name" value="Interleukin 1 receptor accessory protein"/>
    <property type="match status" value="1"/>
</dbReference>
<name>A0AA40HB76_CNENI</name>
<evidence type="ECO:0000256" key="19">
    <source>
        <dbReference type="ARBA" id="ARBA00076463"/>
    </source>
</evidence>
<dbReference type="EMBL" id="JAULJE010000026">
    <property type="protein sequence ID" value="KAK1327687.1"/>
    <property type="molecule type" value="Genomic_DNA"/>
</dbReference>
<comment type="subunit">
    <text evidence="16">Forms a ternary complex with IL18 and IL18RAP. Within this complex, IL18R1 is involved in ligand-binding and IL18RAP in signaling leading to NF-kappa-B and JNK activation. Interacts with SLC12A3 in peritoneal macrophages; this interaction is increased by IL18 treatment.</text>
</comment>
<evidence type="ECO:0000256" key="17">
    <source>
        <dbReference type="ARBA" id="ARBA00067620"/>
    </source>
</evidence>
<evidence type="ECO:0000256" key="7">
    <source>
        <dbReference type="ARBA" id="ARBA00022989"/>
    </source>
</evidence>
<dbReference type="FunFam" id="2.60.40.10:FF:001543">
    <property type="entry name" value="Interleukin 18 receptor 1"/>
    <property type="match status" value="1"/>
</dbReference>
<dbReference type="AlphaFoldDB" id="A0AA40HB76"/>
<keyword evidence="4" id="KW-0732">Signal</keyword>
<keyword evidence="7 21" id="KW-1133">Transmembrane helix</keyword>
<keyword evidence="6" id="KW-0378">Hydrolase</keyword>
<keyword evidence="3 21" id="KW-0812">Transmembrane</keyword>
<dbReference type="GO" id="GO:0042008">
    <property type="term" value="F:interleukin-18 receptor activity"/>
    <property type="evidence" value="ECO:0007669"/>
    <property type="project" value="TreeGrafter"/>
</dbReference>
<keyword evidence="11" id="KW-0675">Receptor</keyword>
<evidence type="ECO:0000259" key="22">
    <source>
        <dbReference type="PROSITE" id="PS50104"/>
    </source>
</evidence>
<dbReference type="PRINTS" id="PR01537">
    <property type="entry name" value="INTRLKN1R1F"/>
</dbReference>
<dbReference type="SMART" id="SM00409">
    <property type="entry name" value="IG"/>
    <property type="match status" value="3"/>
</dbReference>
<organism evidence="23 24">
    <name type="scientific">Cnephaeus nilssonii</name>
    <name type="common">Northern bat</name>
    <name type="synonym">Eptesicus nilssonii</name>
    <dbReference type="NCBI Taxonomy" id="3371016"/>
    <lineage>
        <taxon>Eukaryota</taxon>
        <taxon>Metazoa</taxon>
        <taxon>Chordata</taxon>
        <taxon>Craniata</taxon>
        <taxon>Vertebrata</taxon>
        <taxon>Euteleostomi</taxon>
        <taxon>Mammalia</taxon>
        <taxon>Eutheria</taxon>
        <taxon>Laurasiatheria</taxon>
        <taxon>Chiroptera</taxon>
        <taxon>Yangochiroptera</taxon>
        <taxon>Vespertilionidae</taxon>
        <taxon>Cnephaeus</taxon>
    </lineage>
</organism>
<evidence type="ECO:0000256" key="4">
    <source>
        <dbReference type="ARBA" id="ARBA00022729"/>
    </source>
</evidence>
<evidence type="ECO:0000256" key="12">
    <source>
        <dbReference type="ARBA" id="ARBA00023180"/>
    </source>
</evidence>
<feature type="transmembrane region" description="Helical" evidence="21">
    <location>
        <begin position="349"/>
        <end position="374"/>
    </location>
</feature>
<dbReference type="GO" id="GO:0006954">
    <property type="term" value="P:inflammatory response"/>
    <property type="evidence" value="ECO:0007669"/>
    <property type="project" value="UniProtKB-KW"/>
</dbReference>
<dbReference type="SUPFAM" id="SSF48726">
    <property type="entry name" value="Immunoglobulin"/>
    <property type="match status" value="2"/>
</dbReference>
<keyword evidence="14" id="KW-0393">Immunoglobulin domain</keyword>
<sequence>MKQIKCKEKLSHKNKENTGKLFEAEPYNMHLGQLPLTLLALMCRDTSETCTARLHINALEGEPFFLKYCPFSPGHKNEPNTTKWLKSNDSRGEVELRSSSSPRMTLHDYVLEFWPVELDDSGSYFFQMGNHTHEWRLNVIRRSKHNCFTEKQVISKTVEVGKALQVDCSHSYYRNLINRTALYKNCEKIENNKNPSLKKNAEFKDQGYYTCMFFLHHNGKLFHVTSTYNITVVEENISKIKTKIKSELCQLLLGTDVQLNCSASLNEKDHVYWNFLRDDGQDPNEHEGEEIKARTSEGKWHASRILRIENINEKNLNFSYNCTVSSEKGLDTKRFILLIKDRGDIPGHVFTGGMITAVVISGGVVCLVIVAVIYRIDLALFYRHFMGRDETLTDGKTYDAFVSYLKGRRPEHGEERAFAVEVLPRVLEERFGYKLCIFERDVAPGGAVVDEIHSLIEQSRRLIIVLSTSYMFNEVKYELESGLHEALVERKIKIILIEFAPISDFTFLPQSLKLLKSHRVLKWKADKSLSYNSRFWKNLLYLMPAKMARPRRGECEAEPVLARSCP</sequence>
<dbReference type="InterPro" id="IPR003599">
    <property type="entry name" value="Ig_sub"/>
</dbReference>
<feature type="domain" description="TIR" evidence="22">
    <location>
        <begin position="396"/>
        <end position="543"/>
    </location>
</feature>
<dbReference type="PROSITE" id="PS50104">
    <property type="entry name" value="TIR"/>
    <property type="match status" value="1"/>
</dbReference>
<evidence type="ECO:0000256" key="11">
    <source>
        <dbReference type="ARBA" id="ARBA00023170"/>
    </source>
</evidence>
<dbReference type="GO" id="GO:0016787">
    <property type="term" value="F:hydrolase activity"/>
    <property type="evidence" value="ECO:0007669"/>
    <property type="project" value="UniProtKB-KW"/>
</dbReference>
<dbReference type="Proteomes" id="UP001177744">
    <property type="component" value="Unassembled WGS sequence"/>
</dbReference>
<comment type="caution">
    <text evidence="23">The sequence shown here is derived from an EMBL/GenBank/DDBJ whole genome shotgun (WGS) entry which is preliminary data.</text>
</comment>
<dbReference type="Gene3D" id="3.40.50.10140">
    <property type="entry name" value="Toll/interleukin-1 receptor homology (TIR) domain"/>
    <property type="match status" value="1"/>
</dbReference>
<dbReference type="GO" id="GO:0006955">
    <property type="term" value="P:immune response"/>
    <property type="evidence" value="ECO:0007669"/>
    <property type="project" value="UniProtKB-ARBA"/>
</dbReference>
<evidence type="ECO:0000256" key="21">
    <source>
        <dbReference type="SAM" id="Phobius"/>
    </source>
</evidence>
<evidence type="ECO:0000313" key="24">
    <source>
        <dbReference type="Proteomes" id="UP001177744"/>
    </source>
</evidence>
<comment type="subcellular location">
    <subcellularLocation>
        <location evidence="1">Membrane</location>
        <topology evidence="1">Single-pass type I membrane protein</topology>
    </subcellularLocation>
</comment>
<dbReference type="GO" id="GO:0016020">
    <property type="term" value="C:membrane"/>
    <property type="evidence" value="ECO:0007669"/>
    <property type="project" value="UniProtKB-SubCell"/>
</dbReference>
<evidence type="ECO:0000256" key="18">
    <source>
        <dbReference type="ARBA" id="ARBA00075051"/>
    </source>
</evidence>
<keyword evidence="24" id="KW-1185">Reference proteome</keyword>
<keyword evidence="8" id="KW-0520">NAD</keyword>
<keyword evidence="9 21" id="KW-0472">Membrane</keyword>
<dbReference type="FunFam" id="2.60.40.10:FF:001441">
    <property type="entry name" value="Interleukin-18 receptor 1"/>
    <property type="match status" value="1"/>
</dbReference>
<keyword evidence="10" id="KW-1015">Disulfide bond</keyword>
<dbReference type="InterPro" id="IPR035897">
    <property type="entry name" value="Toll_tir_struct_dom_sf"/>
</dbReference>
<dbReference type="Gene3D" id="2.60.40.10">
    <property type="entry name" value="Immunoglobulins"/>
    <property type="match status" value="3"/>
</dbReference>
<evidence type="ECO:0000256" key="3">
    <source>
        <dbReference type="ARBA" id="ARBA00022692"/>
    </source>
</evidence>
<dbReference type="SMART" id="SM00255">
    <property type="entry name" value="TIR"/>
    <property type="match status" value="1"/>
</dbReference>
<dbReference type="FunFam" id="2.60.40.10:FF:001410">
    <property type="entry name" value="Interleukin 18 receptor 1"/>
    <property type="match status" value="1"/>
</dbReference>
<dbReference type="GO" id="GO:0032729">
    <property type="term" value="P:positive regulation of type II interferon production"/>
    <property type="evidence" value="ECO:0007669"/>
    <property type="project" value="UniProtKB-ARBA"/>
</dbReference>
<dbReference type="GO" id="GO:0042007">
    <property type="term" value="F:interleukin-18 binding"/>
    <property type="evidence" value="ECO:0007669"/>
    <property type="project" value="TreeGrafter"/>
</dbReference>
<dbReference type="PANTHER" id="PTHR11890:SF6">
    <property type="entry name" value="INTERLEUKIN-18 RECEPTOR 1"/>
    <property type="match status" value="1"/>
</dbReference>
<accession>A0AA40HB76</accession>
<dbReference type="SUPFAM" id="SSF52200">
    <property type="entry name" value="Toll/Interleukin receptor TIR domain"/>
    <property type="match status" value="1"/>
</dbReference>
<evidence type="ECO:0000256" key="9">
    <source>
        <dbReference type="ARBA" id="ARBA00023136"/>
    </source>
</evidence>
<evidence type="ECO:0000256" key="14">
    <source>
        <dbReference type="ARBA" id="ARBA00023319"/>
    </source>
</evidence>
<dbReference type="InterPro" id="IPR013783">
    <property type="entry name" value="Ig-like_fold"/>
</dbReference>
<evidence type="ECO:0000256" key="13">
    <source>
        <dbReference type="ARBA" id="ARBA00023198"/>
    </source>
</evidence>
<dbReference type="InterPro" id="IPR036179">
    <property type="entry name" value="Ig-like_dom_sf"/>
</dbReference>
<evidence type="ECO:0000313" key="23">
    <source>
        <dbReference type="EMBL" id="KAK1327687.1"/>
    </source>
</evidence>
<evidence type="ECO:0000256" key="1">
    <source>
        <dbReference type="ARBA" id="ARBA00004479"/>
    </source>
</evidence>
<evidence type="ECO:0000256" key="20">
    <source>
        <dbReference type="ARBA" id="ARBA00083615"/>
    </source>
</evidence>
<reference evidence="23" key="1">
    <citation type="submission" date="2023-06" db="EMBL/GenBank/DDBJ databases">
        <title>Reference genome for the Northern bat (Eptesicus nilssonii), a most northern bat species.</title>
        <authorList>
            <person name="Laine V.N."/>
            <person name="Pulliainen A.T."/>
            <person name="Lilley T.M."/>
        </authorList>
    </citation>
    <scope>NUCLEOTIDE SEQUENCE</scope>
    <source>
        <strain evidence="23">BLF_Eptnil</strain>
        <tissue evidence="23">Kidney</tissue>
    </source>
</reference>
<evidence type="ECO:0000256" key="2">
    <source>
        <dbReference type="ARBA" id="ARBA00009752"/>
    </source>
</evidence>
<dbReference type="Pfam" id="PF01582">
    <property type="entry name" value="TIR"/>
    <property type="match status" value="1"/>
</dbReference>
<comment type="similarity">
    <text evidence="2">Belongs to the interleukin-1 receptor family.</text>
</comment>